<evidence type="ECO:0000256" key="3">
    <source>
        <dbReference type="ARBA" id="ARBA00010544"/>
    </source>
</evidence>
<evidence type="ECO:0000256" key="8">
    <source>
        <dbReference type="ARBA" id="ARBA00022692"/>
    </source>
</evidence>
<dbReference type="GO" id="GO:1903607">
    <property type="term" value="P:cytochrome c biosynthetic process"/>
    <property type="evidence" value="ECO:0007669"/>
    <property type="project" value="TreeGrafter"/>
</dbReference>
<evidence type="ECO:0000256" key="7">
    <source>
        <dbReference type="ARBA" id="ARBA00022519"/>
    </source>
</evidence>
<accession>A0A7W4W2F3</accession>
<dbReference type="PANTHER" id="PTHR30070">
    <property type="entry name" value="HEME EXPORTER PROTEIN B"/>
    <property type="match status" value="1"/>
</dbReference>
<dbReference type="GO" id="GO:0017004">
    <property type="term" value="P:cytochrome complex assembly"/>
    <property type="evidence" value="ECO:0007669"/>
    <property type="project" value="UniProtKB-KW"/>
</dbReference>
<evidence type="ECO:0000256" key="9">
    <source>
        <dbReference type="ARBA" id="ARBA00022748"/>
    </source>
</evidence>
<reference evidence="14 15" key="1">
    <citation type="submission" date="2020-08" db="EMBL/GenBank/DDBJ databases">
        <title>Genomic Encyclopedia of Type Strains, Phase III (KMG-III): the genomes of soil and plant-associated and newly described type strains.</title>
        <authorList>
            <person name="Whitman W."/>
        </authorList>
    </citation>
    <scope>NUCLEOTIDE SEQUENCE [LARGE SCALE GENOMIC DNA]</scope>
    <source>
        <strain evidence="14 15">CECT 8654</strain>
    </source>
</reference>
<keyword evidence="8 13" id="KW-0812">Transmembrane</keyword>
<dbReference type="InterPro" id="IPR026031">
    <property type="entry name" value="Cyt_c_CcmB_bac"/>
</dbReference>
<comment type="function">
    <text evidence="1 12">Required for the export of heme to the periplasm for the biogenesis of c-type cytochromes.</text>
</comment>
<gene>
    <name evidence="14" type="ORF">FHR99_000447</name>
</gene>
<dbReference type="RefSeq" id="WP_183408906.1">
    <property type="nucleotide sequence ID" value="NZ_JACHWY010000001.1"/>
</dbReference>
<evidence type="ECO:0000256" key="1">
    <source>
        <dbReference type="ARBA" id="ARBA00002442"/>
    </source>
</evidence>
<evidence type="ECO:0000313" key="14">
    <source>
        <dbReference type="EMBL" id="MBB3046211.1"/>
    </source>
</evidence>
<dbReference type="InterPro" id="IPR003544">
    <property type="entry name" value="Cyt_c_biogenesis_CcmB"/>
</dbReference>
<keyword evidence="10 13" id="KW-1133">Transmembrane helix</keyword>
<keyword evidence="11 12" id="KW-0472">Membrane</keyword>
<evidence type="ECO:0000256" key="2">
    <source>
        <dbReference type="ARBA" id="ARBA00004429"/>
    </source>
</evidence>
<dbReference type="Pfam" id="PF03379">
    <property type="entry name" value="CcmB"/>
    <property type="match status" value="1"/>
</dbReference>
<keyword evidence="6 12" id="KW-1003">Cell membrane</keyword>
<dbReference type="AlphaFoldDB" id="A0A7W4W2F3"/>
<comment type="similarity">
    <text evidence="3 12">Belongs to the CcmB/CycW/HelB family.</text>
</comment>
<evidence type="ECO:0000256" key="6">
    <source>
        <dbReference type="ARBA" id="ARBA00022475"/>
    </source>
</evidence>
<feature type="transmembrane region" description="Helical" evidence="13">
    <location>
        <begin position="92"/>
        <end position="113"/>
    </location>
</feature>
<organism evidence="14 15">
    <name type="scientific">Litorivivens lipolytica</name>
    <dbReference type="NCBI Taxonomy" id="1524264"/>
    <lineage>
        <taxon>Bacteria</taxon>
        <taxon>Pseudomonadati</taxon>
        <taxon>Pseudomonadota</taxon>
        <taxon>Gammaproteobacteria</taxon>
        <taxon>Litorivivens</taxon>
    </lineage>
</organism>
<feature type="transmembrane region" description="Helical" evidence="13">
    <location>
        <begin position="50"/>
        <end position="71"/>
    </location>
</feature>
<name>A0A7W4W2F3_9GAMM</name>
<keyword evidence="15" id="KW-1185">Reference proteome</keyword>
<evidence type="ECO:0000256" key="10">
    <source>
        <dbReference type="ARBA" id="ARBA00022989"/>
    </source>
</evidence>
<dbReference type="EMBL" id="JACHWY010000001">
    <property type="protein sequence ID" value="MBB3046211.1"/>
    <property type="molecule type" value="Genomic_DNA"/>
</dbReference>
<dbReference type="GO" id="GO:0005886">
    <property type="term" value="C:plasma membrane"/>
    <property type="evidence" value="ECO:0007669"/>
    <property type="project" value="UniProtKB-SubCell"/>
</dbReference>
<dbReference type="Proteomes" id="UP000537130">
    <property type="component" value="Unassembled WGS sequence"/>
</dbReference>
<dbReference type="GO" id="GO:0015232">
    <property type="term" value="F:heme transmembrane transporter activity"/>
    <property type="evidence" value="ECO:0007669"/>
    <property type="project" value="InterPro"/>
</dbReference>
<evidence type="ECO:0000256" key="5">
    <source>
        <dbReference type="ARBA" id="ARBA00022448"/>
    </source>
</evidence>
<proteinExistence type="inferred from homology"/>
<comment type="caution">
    <text evidence="14">The sequence shown here is derived from an EMBL/GenBank/DDBJ whole genome shotgun (WGS) entry which is preliminary data.</text>
</comment>
<dbReference type="NCBIfam" id="TIGR01190">
    <property type="entry name" value="ccmB"/>
    <property type="match status" value="1"/>
</dbReference>
<evidence type="ECO:0000256" key="11">
    <source>
        <dbReference type="ARBA" id="ARBA00023136"/>
    </source>
</evidence>
<feature type="transmembrane region" description="Helical" evidence="13">
    <location>
        <begin position="26"/>
        <end position="44"/>
    </location>
</feature>
<evidence type="ECO:0000256" key="4">
    <source>
        <dbReference type="ARBA" id="ARBA00016452"/>
    </source>
</evidence>
<dbReference type="PIRSF" id="PIRSF002764">
    <property type="entry name" value="CcmB"/>
    <property type="match status" value="1"/>
</dbReference>
<evidence type="ECO:0000256" key="13">
    <source>
        <dbReference type="SAM" id="Phobius"/>
    </source>
</evidence>
<dbReference type="PRINTS" id="PR01414">
    <property type="entry name" value="CCMBBIOGNSIS"/>
</dbReference>
<keyword evidence="5 12" id="KW-0813">Transport</keyword>
<feature type="transmembrane region" description="Helical" evidence="13">
    <location>
        <begin position="164"/>
        <end position="185"/>
    </location>
</feature>
<comment type="subcellular location">
    <subcellularLocation>
        <location evidence="2">Cell inner membrane</location>
        <topology evidence="2">Multi-pass membrane protein</topology>
    </subcellularLocation>
</comment>
<sequence>MSDPRIIWNVLLRRELLVSLRRRSEIANPLFFFLIVCALFPLGLGPSPALLAGMAPGILWIVALLAVLMASDGLFRSDYDDGTLEQVLLSPVPLYVTSLVKVLAHWLLSGLPLTLLSPLLAMMLQMPPQGIPALLASLALGTLVLSFIAAIGAALTVGLKRGGVLLSLLVLPLFVPALIFGSAAVQRAVLGMDSSAPLALLGAMAIMFVLVAPLAIAGALRVSHDQ</sequence>
<protein>
    <recommendedName>
        <fullName evidence="4 12">Heme exporter protein B</fullName>
    </recommendedName>
</protein>
<dbReference type="PANTHER" id="PTHR30070:SF1">
    <property type="entry name" value="CYTOCHROME C BIOGENESIS B-RELATED"/>
    <property type="match status" value="1"/>
</dbReference>
<keyword evidence="9 12" id="KW-0201">Cytochrome c-type biogenesis</keyword>
<evidence type="ECO:0000313" key="15">
    <source>
        <dbReference type="Proteomes" id="UP000537130"/>
    </source>
</evidence>
<feature type="transmembrane region" description="Helical" evidence="13">
    <location>
        <begin position="133"/>
        <end position="157"/>
    </location>
</feature>
<evidence type="ECO:0000256" key="12">
    <source>
        <dbReference type="PIRNR" id="PIRNR002764"/>
    </source>
</evidence>
<feature type="transmembrane region" description="Helical" evidence="13">
    <location>
        <begin position="197"/>
        <end position="220"/>
    </location>
</feature>
<keyword evidence="7 12" id="KW-0997">Cell inner membrane</keyword>